<gene>
    <name evidence="3" type="ORF">JCM21142_72667</name>
</gene>
<dbReference type="PIRSF" id="PIRSF000705">
    <property type="entry name" value="DNK"/>
    <property type="match status" value="1"/>
</dbReference>
<dbReference type="InterPro" id="IPR031314">
    <property type="entry name" value="DNK_dom"/>
</dbReference>
<dbReference type="InterPro" id="IPR050566">
    <property type="entry name" value="Deoxyribonucleoside_kinase"/>
</dbReference>
<evidence type="ECO:0000256" key="1">
    <source>
        <dbReference type="PIRSR" id="PIRSR000705-3"/>
    </source>
</evidence>
<reference evidence="3 4" key="1">
    <citation type="journal article" date="2014" name="Genome Announc.">
        <title>Draft Genome Sequence of Cytophaga fermentans JCM 21142T, a Facultative Anaerobe Isolated from Marine Mud.</title>
        <authorList>
            <person name="Starns D."/>
            <person name="Oshima K."/>
            <person name="Suda W."/>
            <person name="Iino T."/>
            <person name="Yuki M."/>
            <person name="Inoue J."/>
            <person name="Kitamura K."/>
            <person name="Iida T."/>
            <person name="Darby A."/>
            <person name="Hattori M."/>
            <person name="Ohkuma M."/>
        </authorList>
    </citation>
    <scope>NUCLEOTIDE SEQUENCE [LARGE SCALE GENOMIC DNA]</scope>
    <source>
        <strain evidence="3 4">JCM 21142</strain>
    </source>
</reference>
<feature type="binding site" evidence="1">
    <location>
        <begin position="10"/>
        <end position="18"/>
    </location>
    <ligand>
        <name>ATP</name>
        <dbReference type="ChEBI" id="CHEBI:30616"/>
    </ligand>
</feature>
<accession>W7Y6U3</accession>
<dbReference type="CDD" id="cd01673">
    <property type="entry name" value="dNK"/>
    <property type="match status" value="1"/>
</dbReference>
<dbReference type="EMBL" id="BAMD01000034">
    <property type="protein sequence ID" value="GAF03977.1"/>
    <property type="molecule type" value="Genomic_DNA"/>
</dbReference>
<dbReference type="PANTHER" id="PTHR10513">
    <property type="entry name" value="DEOXYNUCLEOSIDE KINASE"/>
    <property type="match status" value="1"/>
</dbReference>
<dbReference type="Gene3D" id="3.40.50.300">
    <property type="entry name" value="P-loop containing nucleotide triphosphate hydrolases"/>
    <property type="match status" value="1"/>
</dbReference>
<dbReference type="STRING" id="869213.GCA_000517085_00484"/>
<sequence length="210" mass="24722">MGNRFIVIEGNIGAGKTTLATKLADEMKAKLVLETFEDNPFLPKFYKDQKRYAFPLELSFLAARYQQLKSDLKQGDLFNSIIIADYYLMKSFIFAKITLSDDEFRLYRQFFDLIRSFSAKPDILFYIHREVSVLKNNIMNRGRVYEKDLDTEYLSSVSRGYFNYFKEVRDFPVVVVDATEADFQNKKYYREFAELLNRKFPCGVTNIKVI</sequence>
<dbReference type="Proteomes" id="UP000019402">
    <property type="component" value="Unassembled WGS sequence"/>
</dbReference>
<comment type="caution">
    <text evidence="3">The sequence shown here is derived from an EMBL/GenBank/DDBJ whole genome shotgun (WGS) entry which is preliminary data.</text>
</comment>
<dbReference type="InterPro" id="IPR002624">
    <property type="entry name" value="DCK/DGK"/>
</dbReference>
<keyword evidence="3" id="KW-0418">Kinase</keyword>
<feature type="domain" description="Deoxynucleoside kinase" evidence="2">
    <location>
        <begin position="6"/>
        <end position="189"/>
    </location>
</feature>
<dbReference type="AlphaFoldDB" id="W7Y6U3"/>
<evidence type="ECO:0000313" key="3">
    <source>
        <dbReference type="EMBL" id="GAF03977.1"/>
    </source>
</evidence>
<dbReference type="eggNOG" id="COG1428">
    <property type="taxonomic scope" value="Bacteria"/>
</dbReference>
<dbReference type="GO" id="GO:0019136">
    <property type="term" value="F:deoxynucleoside kinase activity"/>
    <property type="evidence" value="ECO:0007669"/>
    <property type="project" value="InterPro"/>
</dbReference>
<keyword evidence="1" id="KW-0547">Nucleotide-binding</keyword>
<evidence type="ECO:0000259" key="2">
    <source>
        <dbReference type="Pfam" id="PF01712"/>
    </source>
</evidence>
<dbReference type="OrthoDB" id="9776634at2"/>
<evidence type="ECO:0000313" key="4">
    <source>
        <dbReference type="Proteomes" id="UP000019402"/>
    </source>
</evidence>
<keyword evidence="4" id="KW-1185">Reference proteome</keyword>
<protein>
    <submittedName>
        <fullName evidence="3">Deoxyguanosine kinase</fullName>
    </submittedName>
</protein>
<dbReference type="PANTHER" id="PTHR10513:SF46">
    <property type="entry name" value="DEOXYGUANOSINE KINASE"/>
    <property type="match status" value="1"/>
</dbReference>
<dbReference type="Pfam" id="PF01712">
    <property type="entry name" value="dNK"/>
    <property type="match status" value="1"/>
</dbReference>
<keyword evidence="1" id="KW-0067">ATP-binding</keyword>
<dbReference type="SUPFAM" id="SSF52540">
    <property type="entry name" value="P-loop containing nucleoside triphosphate hydrolases"/>
    <property type="match status" value="1"/>
</dbReference>
<organism evidence="3 4">
    <name type="scientific">Saccharicrinis fermentans DSM 9555 = JCM 21142</name>
    <dbReference type="NCBI Taxonomy" id="869213"/>
    <lineage>
        <taxon>Bacteria</taxon>
        <taxon>Pseudomonadati</taxon>
        <taxon>Bacteroidota</taxon>
        <taxon>Bacteroidia</taxon>
        <taxon>Marinilabiliales</taxon>
        <taxon>Marinilabiliaceae</taxon>
        <taxon>Saccharicrinis</taxon>
    </lineage>
</organism>
<dbReference type="GO" id="GO:0005524">
    <property type="term" value="F:ATP binding"/>
    <property type="evidence" value="ECO:0007669"/>
    <property type="project" value="UniProtKB-KW"/>
</dbReference>
<name>W7Y6U3_9BACT</name>
<dbReference type="GO" id="GO:0005737">
    <property type="term" value="C:cytoplasm"/>
    <property type="evidence" value="ECO:0007669"/>
    <property type="project" value="TreeGrafter"/>
</dbReference>
<dbReference type="InterPro" id="IPR027417">
    <property type="entry name" value="P-loop_NTPase"/>
</dbReference>
<dbReference type="RefSeq" id="WP_161636278.1">
    <property type="nucleotide sequence ID" value="NZ_BAMD01000034.1"/>
</dbReference>
<keyword evidence="3" id="KW-0808">Transferase</keyword>
<proteinExistence type="predicted"/>